<sequence>MDPIKKIAYNCRKATFLIEKQQLSSITLKEKFELKIHLAGCSVCKIFQQQSILINKMVSKHLADQYKDLVLDKDFKDKLHQKILDTIHRIN</sequence>
<keyword evidence="2" id="KW-1185">Reference proteome</keyword>
<proteinExistence type="predicted"/>
<protein>
    <submittedName>
        <fullName evidence="1">Uncharacterized protein</fullName>
    </submittedName>
</protein>
<organism evidence="1 2">
    <name type="scientific">Pedobacter duraquae</name>
    <dbReference type="NCBI Taxonomy" id="425511"/>
    <lineage>
        <taxon>Bacteria</taxon>
        <taxon>Pseudomonadati</taxon>
        <taxon>Bacteroidota</taxon>
        <taxon>Sphingobacteriia</taxon>
        <taxon>Sphingobacteriales</taxon>
        <taxon>Sphingobacteriaceae</taxon>
        <taxon>Pedobacter</taxon>
    </lineage>
</organism>
<dbReference type="RefSeq" id="WP_133555494.1">
    <property type="nucleotide sequence ID" value="NZ_SNWM01000002.1"/>
</dbReference>
<dbReference type="Proteomes" id="UP000295499">
    <property type="component" value="Unassembled WGS sequence"/>
</dbReference>
<gene>
    <name evidence="1" type="ORF">CLV32_2357</name>
</gene>
<evidence type="ECO:0000313" key="1">
    <source>
        <dbReference type="EMBL" id="TDO23366.1"/>
    </source>
</evidence>
<comment type="caution">
    <text evidence="1">The sequence shown here is derived from an EMBL/GenBank/DDBJ whole genome shotgun (WGS) entry which is preliminary data.</text>
</comment>
<dbReference type="OrthoDB" id="886726at2"/>
<dbReference type="AlphaFoldDB" id="A0A4R6IMY2"/>
<name>A0A4R6IMY2_9SPHI</name>
<reference evidence="1 2" key="1">
    <citation type="submission" date="2019-03" db="EMBL/GenBank/DDBJ databases">
        <title>Genomic Encyclopedia of Archaeal and Bacterial Type Strains, Phase II (KMG-II): from individual species to whole genera.</title>
        <authorList>
            <person name="Goeker M."/>
        </authorList>
    </citation>
    <scope>NUCLEOTIDE SEQUENCE [LARGE SCALE GENOMIC DNA]</scope>
    <source>
        <strain evidence="1 2">DSM 19034</strain>
    </source>
</reference>
<accession>A0A4R6IMY2</accession>
<dbReference type="EMBL" id="SNWM01000002">
    <property type="protein sequence ID" value="TDO23366.1"/>
    <property type="molecule type" value="Genomic_DNA"/>
</dbReference>
<evidence type="ECO:0000313" key="2">
    <source>
        <dbReference type="Proteomes" id="UP000295499"/>
    </source>
</evidence>